<organism evidence="4 5">
    <name type="scientific">Desulfomonile tiedjei</name>
    <dbReference type="NCBI Taxonomy" id="2358"/>
    <lineage>
        <taxon>Bacteria</taxon>
        <taxon>Pseudomonadati</taxon>
        <taxon>Thermodesulfobacteriota</taxon>
        <taxon>Desulfomonilia</taxon>
        <taxon>Desulfomonilales</taxon>
        <taxon>Desulfomonilaceae</taxon>
        <taxon>Desulfomonile</taxon>
    </lineage>
</organism>
<dbReference type="PANTHER" id="PTHR30050">
    <property type="entry name" value="CHROMOSOMAL REPLICATION INITIATOR PROTEIN DNAA"/>
    <property type="match status" value="1"/>
</dbReference>
<comment type="caution">
    <text evidence="4">The sequence shown here is derived from an EMBL/GenBank/DDBJ whole genome shotgun (WGS) entry which is preliminary data.</text>
</comment>
<gene>
    <name evidence="4" type="ORF">HY912_09575</name>
</gene>
<keyword evidence="1" id="KW-0238">DNA-binding</keyword>
<dbReference type="GO" id="GO:0006270">
    <property type="term" value="P:DNA replication initiation"/>
    <property type="evidence" value="ECO:0007669"/>
    <property type="project" value="TreeGrafter"/>
</dbReference>
<dbReference type="GO" id="GO:0003688">
    <property type="term" value="F:DNA replication origin binding"/>
    <property type="evidence" value="ECO:0007669"/>
    <property type="project" value="TreeGrafter"/>
</dbReference>
<dbReference type="InterPro" id="IPR020591">
    <property type="entry name" value="Chromosome_initiator_DnaA-like"/>
</dbReference>
<dbReference type="PRINTS" id="PR00051">
    <property type="entry name" value="DNAA"/>
</dbReference>
<dbReference type="EMBL" id="JACRDE010000260">
    <property type="protein sequence ID" value="MBI5249733.1"/>
    <property type="molecule type" value="Genomic_DNA"/>
</dbReference>
<dbReference type="Gene3D" id="1.10.8.60">
    <property type="match status" value="1"/>
</dbReference>
<keyword evidence="1" id="KW-0547">Nucleotide-binding</keyword>
<dbReference type="SMART" id="SM00382">
    <property type="entry name" value="AAA"/>
    <property type="match status" value="1"/>
</dbReference>
<dbReference type="CDD" id="cd00009">
    <property type="entry name" value="AAA"/>
    <property type="match status" value="1"/>
</dbReference>
<keyword evidence="1 4" id="KW-0067">ATP-binding</keyword>
<dbReference type="Gene3D" id="3.40.50.300">
    <property type="entry name" value="P-loop containing nucleotide triphosphate hydrolases"/>
    <property type="match status" value="1"/>
</dbReference>
<dbReference type="GO" id="GO:0005886">
    <property type="term" value="C:plasma membrane"/>
    <property type="evidence" value="ECO:0007669"/>
    <property type="project" value="TreeGrafter"/>
</dbReference>
<proteinExistence type="inferred from homology"/>
<keyword evidence="1" id="KW-0235">DNA replication</keyword>
<dbReference type="GO" id="GO:0005524">
    <property type="term" value="F:ATP binding"/>
    <property type="evidence" value="ECO:0007669"/>
    <property type="project" value="UniProtKB-KW"/>
</dbReference>
<evidence type="ECO:0000259" key="3">
    <source>
        <dbReference type="SMART" id="SM00382"/>
    </source>
</evidence>
<dbReference type="AlphaFoldDB" id="A0A9D6Z0A4"/>
<accession>A0A9D6Z0A4</accession>
<evidence type="ECO:0000313" key="4">
    <source>
        <dbReference type="EMBL" id="MBI5249733.1"/>
    </source>
</evidence>
<evidence type="ECO:0000256" key="1">
    <source>
        <dbReference type="RuleBase" id="RU000577"/>
    </source>
</evidence>
<dbReference type="InterPro" id="IPR013317">
    <property type="entry name" value="DnaA_dom"/>
</dbReference>
<dbReference type="Pfam" id="PF00308">
    <property type="entry name" value="Bac_DnaA"/>
    <property type="match status" value="1"/>
</dbReference>
<comment type="similarity">
    <text evidence="2">Belongs to the DnaA family.</text>
</comment>
<protein>
    <recommendedName>
        <fullName evidence="1">Chromosomal replication initiator protein DnaA</fullName>
    </recommendedName>
</protein>
<sequence>MCAKSKTSMLDDLPDFLRISVEKGLLDENAARRVELYRRTRGSGEYSSLHSLLNTTPDPTMTFANFVRLRGNAFALELARLVTSKTSVHAPYNPVYIYGEVGLGKTHLLSAITNEAGGRRVLMVNTVDLAAEFDRARRTLFQAELREWLISMEILLVDDVQLCEGNEELQLELFSILNHMTRCGRWVVISSDAYPTQLVGMELRLLSRLRGGVIIGLQMADWTERLEILRHFLGDRNVADEVLEYLAKNISDNVRQLKASVSQLLALAGATGSEVTLEMAETVAGQPGDVQSVHSEVLPASAGYLESPKREKRSVNPMAQRFKEMITASDTKEEQSLALQIAIGERIRQMRKEGTDAHAVSRMELALQMLREGDMEAAVKCLMAQ</sequence>
<evidence type="ECO:0000313" key="5">
    <source>
        <dbReference type="Proteomes" id="UP000807825"/>
    </source>
</evidence>
<name>A0A9D6Z0A4_9BACT</name>
<dbReference type="PANTHER" id="PTHR30050:SF2">
    <property type="entry name" value="CHROMOSOMAL REPLICATION INITIATOR PROTEIN DNAA"/>
    <property type="match status" value="1"/>
</dbReference>
<evidence type="ECO:0000256" key="2">
    <source>
        <dbReference type="RuleBase" id="RU004227"/>
    </source>
</evidence>
<comment type="function">
    <text evidence="1">Plays an essential role in the initiation and regulation of chromosomal replication. ATP-DnaA binds to the origin of replication (oriC) to initiate formation of the DNA replication initiation complex once per cell cycle. Binds the DnaA box (a 9 base pair repeat at the origin) and separates the double-stranded (ds)DNA. Forms a right-handed helical filament on oriC DNA; dsDNA binds to the exterior of the filament while single-stranded (ss)DNA is stabiized in the filament's interior. The ATP-DnaA-oriC complex binds and stabilizes one strand of the AT-rich DNA unwinding element (DUE), permitting loading of DNA polymerase. After initiation quickly degrades to an ADP-DnaA complex that is not apt for DNA replication. Binds acidic phospholipids.</text>
</comment>
<dbReference type="Proteomes" id="UP000807825">
    <property type="component" value="Unassembled WGS sequence"/>
</dbReference>
<reference evidence="4" key="1">
    <citation type="submission" date="2020-07" db="EMBL/GenBank/DDBJ databases">
        <title>Huge and variable diversity of episymbiotic CPR bacteria and DPANN archaea in groundwater ecosystems.</title>
        <authorList>
            <person name="He C.Y."/>
            <person name="Keren R."/>
            <person name="Whittaker M."/>
            <person name="Farag I.F."/>
            <person name="Doudna J."/>
            <person name="Cate J.H.D."/>
            <person name="Banfield J.F."/>
        </authorList>
    </citation>
    <scope>NUCLEOTIDE SEQUENCE</scope>
    <source>
        <strain evidence="4">NC_groundwater_1664_Pr3_B-0.1um_52_9</strain>
    </source>
</reference>
<dbReference type="InterPro" id="IPR003593">
    <property type="entry name" value="AAA+_ATPase"/>
</dbReference>
<dbReference type="SUPFAM" id="SSF52540">
    <property type="entry name" value="P-loop containing nucleoside triphosphate hydrolases"/>
    <property type="match status" value="1"/>
</dbReference>
<feature type="domain" description="AAA+ ATPase" evidence="3">
    <location>
        <begin position="91"/>
        <end position="220"/>
    </location>
</feature>
<dbReference type="InterPro" id="IPR027417">
    <property type="entry name" value="P-loop_NTPase"/>
</dbReference>